<feature type="signal peptide" evidence="1">
    <location>
        <begin position="1"/>
        <end position="20"/>
    </location>
</feature>
<dbReference type="PROSITE" id="PS51257">
    <property type="entry name" value="PROKAR_LIPOPROTEIN"/>
    <property type="match status" value="1"/>
</dbReference>
<keyword evidence="1" id="KW-0732">Signal</keyword>
<evidence type="ECO:0008006" key="3">
    <source>
        <dbReference type="Google" id="ProtNLM"/>
    </source>
</evidence>
<protein>
    <recommendedName>
        <fullName evidence="3">Glycine zipper 2TM domain-containing protein</fullName>
    </recommendedName>
</protein>
<evidence type="ECO:0000313" key="2">
    <source>
        <dbReference type="EMBL" id="ALS56199.1"/>
    </source>
</evidence>
<organism evidence="2">
    <name type="scientific">uncultured bacterium EIL27G07</name>
    <dbReference type="NCBI Taxonomy" id="1768202"/>
    <lineage>
        <taxon>Bacteria</taxon>
        <taxon>environmental samples</taxon>
    </lineage>
</organism>
<proteinExistence type="predicted"/>
<dbReference type="AlphaFoldDB" id="A0A0U2N687"/>
<reference evidence="2" key="1">
    <citation type="journal article" date="2016" name="ISME J.">
        <title>Functional metagenomic screen reveals new and diverse microbial rhodopsins.</title>
        <authorList>
            <person name="Pushkarev A."/>
            <person name="Beja O."/>
        </authorList>
    </citation>
    <scope>NUCLEOTIDE SEQUENCE</scope>
</reference>
<sequence>MSNKLKIFLTFTLIFLTSCATGGFRPDVVPRDAAGKVQIVQSGTIVSVKETTIEGDRDAGTASGAVIGAIVTGSAAKRSADGDGETSELVGGLVGGLVGSVIGSEVGESLSRKKALEFIILLEKNGKEISVTQEISEDLNYNFRKGDEVRIIRSAGRVRVIPIE</sequence>
<accession>A0A0U2N687</accession>
<evidence type="ECO:0000256" key="1">
    <source>
        <dbReference type="SAM" id="SignalP"/>
    </source>
</evidence>
<dbReference type="EMBL" id="KT201090">
    <property type="protein sequence ID" value="ALS56199.1"/>
    <property type="molecule type" value="Genomic_DNA"/>
</dbReference>
<feature type="chain" id="PRO_5006831436" description="Glycine zipper 2TM domain-containing protein" evidence="1">
    <location>
        <begin position="21"/>
        <end position="164"/>
    </location>
</feature>
<name>A0A0U2N687_9BACT</name>